<reference evidence="1 2" key="1">
    <citation type="journal article" date="2020" name="IScience">
        <title>Genome Sequencing of the Endangered Kingdonia uniflora (Circaeasteraceae, Ranunculales) Reveals Potential Mechanisms of Evolutionary Specialization.</title>
        <authorList>
            <person name="Sun Y."/>
            <person name="Deng T."/>
            <person name="Zhang A."/>
            <person name="Moore M.J."/>
            <person name="Landis J.B."/>
            <person name="Lin N."/>
            <person name="Zhang H."/>
            <person name="Zhang X."/>
            <person name="Huang J."/>
            <person name="Zhang X."/>
            <person name="Sun H."/>
            <person name="Wang H."/>
        </authorList>
    </citation>
    <scope>NUCLEOTIDE SEQUENCE [LARGE SCALE GENOMIC DNA]</scope>
    <source>
        <strain evidence="1">TB1705</strain>
        <tissue evidence="1">Leaf</tissue>
    </source>
</reference>
<name>A0A7J7M8C9_9MAGN</name>
<protein>
    <submittedName>
        <fullName evidence="1">Uncharacterized protein</fullName>
    </submittedName>
</protein>
<accession>A0A7J7M8C9</accession>
<keyword evidence="2" id="KW-1185">Reference proteome</keyword>
<evidence type="ECO:0000313" key="1">
    <source>
        <dbReference type="EMBL" id="KAF6151147.1"/>
    </source>
</evidence>
<dbReference type="AlphaFoldDB" id="A0A7J7M8C9"/>
<evidence type="ECO:0000313" key="2">
    <source>
        <dbReference type="Proteomes" id="UP000541444"/>
    </source>
</evidence>
<organism evidence="1 2">
    <name type="scientific">Kingdonia uniflora</name>
    <dbReference type="NCBI Taxonomy" id="39325"/>
    <lineage>
        <taxon>Eukaryota</taxon>
        <taxon>Viridiplantae</taxon>
        <taxon>Streptophyta</taxon>
        <taxon>Embryophyta</taxon>
        <taxon>Tracheophyta</taxon>
        <taxon>Spermatophyta</taxon>
        <taxon>Magnoliopsida</taxon>
        <taxon>Ranunculales</taxon>
        <taxon>Circaeasteraceae</taxon>
        <taxon>Kingdonia</taxon>
    </lineage>
</organism>
<comment type="caution">
    <text evidence="1">The sequence shown here is derived from an EMBL/GenBank/DDBJ whole genome shotgun (WGS) entry which is preliminary data.</text>
</comment>
<gene>
    <name evidence="1" type="ORF">GIB67_002399</name>
</gene>
<dbReference type="EMBL" id="JACGCM010001713">
    <property type="protein sequence ID" value="KAF6151147.1"/>
    <property type="molecule type" value="Genomic_DNA"/>
</dbReference>
<proteinExistence type="predicted"/>
<sequence>MQCSAKLYWVFKQGIKDWALFLKSKFSTKSGDINCYHKPSTIWSGIQTGAALSKPYIGWLIGDGKKIDF</sequence>
<dbReference type="Proteomes" id="UP000541444">
    <property type="component" value="Unassembled WGS sequence"/>
</dbReference>